<organism evidence="1 2">
    <name type="scientific">Trichonephila clavipes</name>
    <name type="common">Golden silk orbweaver</name>
    <name type="synonym">Nephila clavipes</name>
    <dbReference type="NCBI Taxonomy" id="2585209"/>
    <lineage>
        <taxon>Eukaryota</taxon>
        <taxon>Metazoa</taxon>
        <taxon>Ecdysozoa</taxon>
        <taxon>Arthropoda</taxon>
        <taxon>Chelicerata</taxon>
        <taxon>Arachnida</taxon>
        <taxon>Araneae</taxon>
        <taxon>Araneomorphae</taxon>
        <taxon>Entelegynae</taxon>
        <taxon>Araneoidea</taxon>
        <taxon>Nephilidae</taxon>
        <taxon>Trichonephila</taxon>
    </lineage>
</organism>
<proteinExistence type="predicted"/>
<evidence type="ECO:0008006" key="3">
    <source>
        <dbReference type="Google" id="ProtNLM"/>
    </source>
</evidence>
<dbReference type="PANTHER" id="PTHR45823">
    <property type="entry name" value="T-SNARE COILED-COIL HOMOLOGY DOMAIN-CONTAINING PROTEIN"/>
    <property type="match status" value="1"/>
</dbReference>
<evidence type="ECO:0000313" key="1">
    <source>
        <dbReference type="EMBL" id="GFY20259.1"/>
    </source>
</evidence>
<accession>A0A8X6VS62</accession>
<protein>
    <recommendedName>
        <fullName evidence="3">Retrotransposon gag domain-containing protein</fullName>
    </recommendedName>
</protein>
<comment type="caution">
    <text evidence="1">The sequence shown here is derived from an EMBL/GenBank/DDBJ whole genome shotgun (WGS) entry which is preliminary data.</text>
</comment>
<gene>
    <name evidence="1" type="primary">NCL1_15829</name>
    <name evidence="1" type="ORF">TNCV_208911</name>
</gene>
<dbReference type="PANTHER" id="PTHR45823:SF1">
    <property type="entry name" value="T-SNARE COILED-COIL HOMOLOGY DOMAIN-CONTAINING PROTEIN"/>
    <property type="match status" value="1"/>
</dbReference>
<keyword evidence="2" id="KW-1185">Reference proteome</keyword>
<evidence type="ECO:0000313" key="2">
    <source>
        <dbReference type="Proteomes" id="UP000887159"/>
    </source>
</evidence>
<name>A0A8X6VS62_TRICX</name>
<sequence length="234" mass="27232">MEEMFQRVKYLEKKFLACGKTKNENKFVPALPVSVKLYTYDGNTNWDLYKIQFCMISEANGWTERVKACQLVAFLRGKAAEVLQTLPDTELLNLNSLYNALDLRFNQKYSKDYARLQMKTRLQKPDESLQEYSFEIQRLTTLAVSDFSANMREMISFEYFVDGMRDEEIQIAVRMADFKDLKSVLLYALKVEAATQASCIDRQSIREARVTAHEPCGSRCIKDIEKLKEEMQAF</sequence>
<dbReference type="AlphaFoldDB" id="A0A8X6VS62"/>
<dbReference type="Proteomes" id="UP000887159">
    <property type="component" value="Unassembled WGS sequence"/>
</dbReference>
<reference evidence="1" key="1">
    <citation type="submission" date="2020-08" db="EMBL/GenBank/DDBJ databases">
        <title>Multicomponent nature underlies the extraordinary mechanical properties of spider dragline silk.</title>
        <authorList>
            <person name="Kono N."/>
            <person name="Nakamura H."/>
            <person name="Mori M."/>
            <person name="Yoshida Y."/>
            <person name="Ohtoshi R."/>
            <person name="Malay A.D."/>
            <person name="Moran D.A.P."/>
            <person name="Tomita M."/>
            <person name="Numata K."/>
            <person name="Arakawa K."/>
        </authorList>
    </citation>
    <scope>NUCLEOTIDE SEQUENCE</scope>
</reference>
<dbReference type="EMBL" id="BMAU01021355">
    <property type="protein sequence ID" value="GFY20259.1"/>
    <property type="molecule type" value="Genomic_DNA"/>
</dbReference>